<dbReference type="InterPro" id="IPR015946">
    <property type="entry name" value="KH_dom-like_a/b"/>
</dbReference>
<dbReference type="GO" id="GO:0022627">
    <property type="term" value="C:cytosolic small ribosomal subunit"/>
    <property type="evidence" value="ECO:0007669"/>
    <property type="project" value="TreeGrafter"/>
</dbReference>
<dbReference type="GO" id="GO:0009507">
    <property type="term" value="C:chloroplast"/>
    <property type="evidence" value="ECO:0007669"/>
    <property type="project" value="UniProtKB-SubCell"/>
</dbReference>
<dbReference type="GO" id="GO:0003735">
    <property type="term" value="F:structural constituent of ribosome"/>
    <property type="evidence" value="ECO:0007669"/>
    <property type="project" value="InterPro"/>
</dbReference>
<dbReference type="PROSITE" id="PS50823">
    <property type="entry name" value="KH_TYPE_2"/>
    <property type="match status" value="1"/>
</dbReference>
<dbReference type="Gene3D" id="3.30.300.20">
    <property type="match status" value="1"/>
</dbReference>
<comment type="similarity">
    <text evidence="1 7 8">Belongs to the universal ribosomal protein uS3 family.</text>
</comment>
<dbReference type="InterPro" id="IPR036419">
    <property type="entry name" value="Ribosomal_S3_C_sf"/>
</dbReference>
<dbReference type="SUPFAM" id="SSF54814">
    <property type="entry name" value="Prokaryotic type KH domain (KH-domain type II)"/>
    <property type="match status" value="1"/>
</dbReference>
<comment type="subcellular location">
    <subcellularLocation>
        <location evidence="7 9">Plastid</location>
        <location evidence="7 9">Chloroplast</location>
    </subcellularLocation>
</comment>
<dbReference type="PANTHER" id="PTHR11760">
    <property type="entry name" value="30S/40S RIBOSOMAL PROTEIN S3"/>
    <property type="match status" value="1"/>
</dbReference>
<dbReference type="EMBL" id="OK136185">
    <property type="protein sequence ID" value="UXD06405.1"/>
    <property type="molecule type" value="Genomic_DNA"/>
</dbReference>
<keyword evidence="9 11" id="KW-0934">Plastid</keyword>
<sequence>MGQKVHPFGFRVGITQEHQSDWFAKSGQYSIFLQEDKFIRDFIKSWFNTSGILKIKISRKVSFVYLDIFCAKPGEILNEKVFGLENLRSKLFDGILKRFGYEREILINVIEVTNPDSHSRLLAEYMGDQLEKRVPFRRVIRSAMRKAQQADVKGIKIQISGRLNGAEIARSEWVREGQVPLHTLRANINFCHHNAHTIYGILGIKVWILSNT</sequence>
<dbReference type="PROSITE" id="PS00548">
    <property type="entry name" value="RIBOSOMAL_S3"/>
    <property type="match status" value="1"/>
</dbReference>
<dbReference type="GO" id="GO:0006412">
    <property type="term" value="P:translation"/>
    <property type="evidence" value="ECO:0007669"/>
    <property type="project" value="UniProtKB-UniRule"/>
</dbReference>
<dbReference type="Gene3D" id="3.30.1140.32">
    <property type="entry name" value="Ribosomal protein S3, C-terminal domain"/>
    <property type="match status" value="1"/>
</dbReference>
<name>A0A977K885_9EUGL</name>
<evidence type="ECO:0000259" key="10">
    <source>
        <dbReference type="PROSITE" id="PS50823"/>
    </source>
</evidence>
<feature type="domain" description="KH type-2" evidence="10">
    <location>
        <begin position="39"/>
        <end position="113"/>
    </location>
</feature>
<dbReference type="InterPro" id="IPR009019">
    <property type="entry name" value="KH_sf_prok-type"/>
</dbReference>
<proteinExistence type="inferred from homology"/>
<dbReference type="InterPro" id="IPR001351">
    <property type="entry name" value="Ribosomal_uS3_C"/>
</dbReference>
<dbReference type="InterPro" id="IPR005704">
    <property type="entry name" value="Ribosomal_uS3_bac-typ"/>
</dbReference>
<keyword evidence="3 7" id="KW-0694">RNA-binding</keyword>
<keyword evidence="5 7" id="KW-0687">Ribonucleoprotein</keyword>
<geneLocation type="chloroplast" evidence="11"/>
<gene>
    <name evidence="7" type="primary">rps3</name>
</gene>
<keyword evidence="2 7" id="KW-0699">rRNA-binding</keyword>
<dbReference type="CDD" id="cd02412">
    <property type="entry name" value="KH-II_30S_S3"/>
    <property type="match status" value="1"/>
</dbReference>
<comment type="subunit">
    <text evidence="7 9">Part of the 30S ribosomal subunit.</text>
</comment>
<dbReference type="Pfam" id="PF00189">
    <property type="entry name" value="Ribosomal_S3_C"/>
    <property type="match status" value="1"/>
</dbReference>
<evidence type="ECO:0000256" key="3">
    <source>
        <dbReference type="ARBA" id="ARBA00022884"/>
    </source>
</evidence>
<evidence type="ECO:0000256" key="8">
    <source>
        <dbReference type="RuleBase" id="RU003624"/>
    </source>
</evidence>
<dbReference type="GO" id="GO:0019843">
    <property type="term" value="F:rRNA binding"/>
    <property type="evidence" value="ECO:0007669"/>
    <property type="project" value="UniProtKB-UniRule"/>
</dbReference>
<keyword evidence="4 7" id="KW-0689">Ribosomal protein</keyword>
<dbReference type="InterPro" id="IPR018280">
    <property type="entry name" value="Ribosomal_uS3_CS"/>
</dbReference>
<dbReference type="InterPro" id="IPR057258">
    <property type="entry name" value="Ribosomal_uS3"/>
</dbReference>
<dbReference type="AlphaFoldDB" id="A0A977K885"/>
<evidence type="ECO:0000256" key="9">
    <source>
        <dbReference type="RuleBase" id="RU003626"/>
    </source>
</evidence>
<evidence type="ECO:0000256" key="7">
    <source>
        <dbReference type="HAMAP-Rule" id="MF_01309"/>
    </source>
</evidence>
<dbReference type="HAMAP" id="MF_01309_B">
    <property type="entry name" value="Ribosomal_uS3_B"/>
    <property type="match status" value="1"/>
</dbReference>
<protein>
    <recommendedName>
        <fullName evidence="6 7">Small ribosomal subunit protein uS3c</fullName>
    </recommendedName>
</protein>
<keyword evidence="9 11" id="KW-0150">Chloroplast</keyword>
<evidence type="ECO:0000256" key="5">
    <source>
        <dbReference type="ARBA" id="ARBA00023274"/>
    </source>
</evidence>
<reference evidence="11" key="1">
    <citation type="submission" date="2021-09" db="EMBL/GenBank/DDBJ databases">
        <authorList>
            <person name="Maciszewski K."/>
            <person name="Dabbagh N."/>
            <person name="Preisfeld A."/>
            <person name="Karnkowska A."/>
        </authorList>
    </citation>
    <scope>NUCLEOTIDE SEQUENCE</scope>
</reference>
<reference evidence="11" key="2">
    <citation type="journal article" date="2022" name="Mol. Phylogenet. Evol.">
        <title>Maturyoshka: A maturase inside a maturase, and other peculiarities of the novel chloroplast genomes of marine euglenophytes.</title>
        <authorList>
            <person name="Maciszewski K."/>
            <person name="Dabbagh N."/>
            <person name="Preisfeld A."/>
            <person name="Karnkowska A."/>
        </authorList>
    </citation>
    <scope>NUCLEOTIDE SEQUENCE</scope>
</reference>
<accession>A0A977K885</accession>
<dbReference type="PANTHER" id="PTHR11760:SF19">
    <property type="entry name" value="SMALL RIBOSOMAL SUBUNIT PROTEIN US3C"/>
    <property type="match status" value="1"/>
</dbReference>
<evidence type="ECO:0000256" key="1">
    <source>
        <dbReference type="ARBA" id="ARBA00010761"/>
    </source>
</evidence>
<organism evidence="11">
    <name type="scientific">Eutreptiella sp. CCMP389</name>
    <dbReference type="NCBI Taxonomy" id="96781"/>
    <lineage>
        <taxon>Eukaryota</taxon>
        <taxon>Discoba</taxon>
        <taxon>Euglenozoa</taxon>
        <taxon>Euglenida</taxon>
        <taxon>Spirocuta</taxon>
        <taxon>Euglenophyceae</taxon>
        <taxon>Eutreptiales</taxon>
        <taxon>Eutreptiaceae</taxon>
        <taxon>Eutreptiella</taxon>
    </lineage>
</organism>
<evidence type="ECO:0000256" key="2">
    <source>
        <dbReference type="ARBA" id="ARBA00022730"/>
    </source>
</evidence>
<evidence type="ECO:0000313" key="11">
    <source>
        <dbReference type="EMBL" id="UXD06405.1"/>
    </source>
</evidence>
<dbReference type="SUPFAM" id="SSF54821">
    <property type="entry name" value="Ribosomal protein S3 C-terminal domain"/>
    <property type="match status" value="1"/>
</dbReference>
<evidence type="ECO:0000256" key="6">
    <source>
        <dbReference type="ARBA" id="ARBA00035154"/>
    </source>
</evidence>
<dbReference type="NCBIfam" id="TIGR01009">
    <property type="entry name" value="rpsC_bact"/>
    <property type="match status" value="1"/>
</dbReference>
<evidence type="ECO:0000256" key="4">
    <source>
        <dbReference type="ARBA" id="ARBA00022980"/>
    </source>
</evidence>
<dbReference type="InterPro" id="IPR004044">
    <property type="entry name" value="KH_dom_type_2"/>
</dbReference>